<evidence type="ECO:0000256" key="9">
    <source>
        <dbReference type="ARBA" id="ARBA00023027"/>
    </source>
</evidence>
<comment type="pathway">
    <text evidence="2">Cofactor biosynthesis; NAD(+) biosynthesis; deamido-NAD(+) from nicotinate D-ribonucleotide: step 1/1.</text>
</comment>
<comment type="caution">
    <text evidence="12">The sequence shown here is derived from an EMBL/GenBank/DDBJ whole genome shotgun (WGS) entry which is preliminary data.</text>
</comment>
<dbReference type="Pfam" id="PF01467">
    <property type="entry name" value="CTP_transf_like"/>
    <property type="match status" value="1"/>
</dbReference>
<dbReference type="GO" id="GO:0005524">
    <property type="term" value="F:ATP binding"/>
    <property type="evidence" value="ECO:0007669"/>
    <property type="project" value="UniProtKB-KW"/>
</dbReference>
<name>A0A926UT52_9CYAN</name>
<dbReference type="NCBIfam" id="NF000842">
    <property type="entry name" value="PRK00071.2-1"/>
    <property type="match status" value="1"/>
</dbReference>
<evidence type="ECO:0000256" key="2">
    <source>
        <dbReference type="ARBA" id="ARBA00005019"/>
    </source>
</evidence>
<evidence type="ECO:0000313" key="13">
    <source>
        <dbReference type="Proteomes" id="UP000631421"/>
    </source>
</evidence>
<organism evidence="12 13">
    <name type="scientific">Pseudanabaena cinerea FACHB-1277</name>
    <dbReference type="NCBI Taxonomy" id="2949581"/>
    <lineage>
        <taxon>Bacteria</taxon>
        <taxon>Bacillati</taxon>
        <taxon>Cyanobacteriota</taxon>
        <taxon>Cyanophyceae</taxon>
        <taxon>Pseudanabaenales</taxon>
        <taxon>Pseudanabaenaceae</taxon>
        <taxon>Pseudanabaena</taxon>
        <taxon>Pseudanabaena cinerea</taxon>
    </lineage>
</organism>
<keyword evidence="4" id="KW-0662">Pyridine nucleotide biosynthesis</keyword>
<dbReference type="EC" id="2.7.7.18" evidence="3"/>
<dbReference type="GO" id="GO:0004515">
    <property type="term" value="F:nicotinate-nucleotide adenylyltransferase activity"/>
    <property type="evidence" value="ECO:0007669"/>
    <property type="project" value="UniProtKB-EC"/>
</dbReference>
<evidence type="ECO:0000256" key="3">
    <source>
        <dbReference type="ARBA" id="ARBA00012389"/>
    </source>
</evidence>
<feature type="domain" description="Cytidyltransferase-like" evidence="11">
    <location>
        <begin position="5"/>
        <end position="166"/>
    </location>
</feature>
<proteinExistence type="predicted"/>
<dbReference type="AlphaFoldDB" id="A0A926UT52"/>
<evidence type="ECO:0000256" key="8">
    <source>
        <dbReference type="ARBA" id="ARBA00022840"/>
    </source>
</evidence>
<dbReference type="CDD" id="cd02165">
    <property type="entry name" value="NMNAT"/>
    <property type="match status" value="1"/>
</dbReference>
<keyword evidence="7" id="KW-0547">Nucleotide-binding</keyword>
<evidence type="ECO:0000256" key="4">
    <source>
        <dbReference type="ARBA" id="ARBA00022642"/>
    </source>
</evidence>
<dbReference type="PANTHER" id="PTHR39321">
    <property type="entry name" value="NICOTINATE-NUCLEOTIDE ADENYLYLTRANSFERASE-RELATED"/>
    <property type="match status" value="1"/>
</dbReference>
<dbReference type="RefSeq" id="WP_190351182.1">
    <property type="nucleotide sequence ID" value="NZ_JACJPY010000034.1"/>
</dbReference>
<comment type="catalytic activity">
    <reaction evidence="10">
        <text>nicotinate beta-D-ribonucleotide + ATP + H(+) = deamido-NAD(+) + diphosphate</text>
        <dbReference type="Rhea" id="RHEA:22860"/>
        <dbReference type="ChEBI" id="CHEBI:15378"/>
        <dbReference type="ChEBI" id="CHEBI:30616"/>
        <dbReference type="ChEBI" id="CHEBI:33019"/>
        <dbReference type="ChEBI" id="CHEBI:57502"/>
        <dbReference type="ChEBI" id="CHEBI:58437"/>
        <dbReference type="EC" id="2.7.7.18"/>
    </reaction>
</comment>
<evidence type="ECO:0000259" key="11">
    <source>
        <dbReference type="Pfam" id="PF01467"/>
    </source>
</evidence>
<evidence type="ECO:0000256" key="10">
    <source>
        <dbReference type="ARBA" id="ARBA00048721"/>
    </source>
</evidence>
<evidence type="ECO:0000256" key="6">
    <source>
        <dbReference type="ARBA" id="ARBA00022695"/>
    </source>
</evidence>
<dbReference type="EMBL" id="JACJPY010000034">
    <property type="protein sequence ID" value="MBD2150819.1"/>
    <property type="molecule type" value="Genomic_DNA"/>
</dbReference>
<dbReference type="PANTHER" id="PTHR39321:SF3">
    <property type="entry name" value="PHOSPHOPANTETHEINE ADENYLYLTRANSFERASE"/>
    <property type="match status" value="1"/>
</dbReference>
<evidence type="ECO:0000256" key="5">
    <source>
        <dbReference type="ARBA" id="ARBA00022679"/>
    </source>
</evidence>
<evidence type="ECO:0000313" key="12">
    <source>
        <dbReference type="EMBL" id="MBD2150819.1"/>
    </source>
</evidence>
<keyword evidence="6 12" id="KW-0548">Nucleotidyltransferase</keyword>
<dbReference type="GO" id="GO:0009435">
    <property type="term" value="P:NAD+ biosynthetic process"/>
    <property type="evidence" value="ECO:0007669"/>
    <property type="project" value="InterPro"/>
</dbReference>
<accession>A0A926UT52</accession>
<dbReference type="Proteomes" id="UP000631421">
    <property type="component" value="Unassembled WGS sequence"/>
</dbReference>
<protein>
    <recommendedName>
        <fullName evidence="3">nicotinate-nucleotide adenylyltransferase</fullName>
        <ecNumber evidence="3">2.7.7.18</ecNumber>
    </recommendedName>
</protein>
<dbReference type="InterPro" id="IPR005248">
    <property type="entry name" value="NadD/NMNAT"/>
</dbReference>
<sequence length="200" mass="22048">MNIALFGTSADPPSIGHQQILQWLDHHYDRVLVWVADNPFKVHQASLSDRLKMMELTIAAIQPPPHSITIHPELSHPRTIHTLEQAQQILPHAHFTLVIGGDLVPQLPTWYRAQELLSQVSLLIVPRQGITIVSADIDRLISMGTKVAIAPASTSIPNVSSSDYRNKGNSSVIIPTVAAYIQQESLYAWQTSPAPQPPNS</sequence>
<dbReference type="Gene3D" id="3.40.50.620">
    <property type="entry name" value="HUPs"/>
    <property type="match status" value="1"/>
</dbReference>
<comment type="function">
    <text evidence="1">Catalyzes the reversible adenylation of nicotinate mononucleotide (NaMN) to nicotinic acid adenine dinucleotide (NaAD).</text>
</comment>
<evidence type="ECO:0000256" key="1">
    <source>
        <dbReference type="ARBA" id="ARBA00002324"/>
    </source>
</evidence>
<gene>
    <name evidence="12" type="ORF">H6F44_11910</name>
</gene>
<keyword evidence="5 12" id="KW-0808">Transferase</keyword>
<dbReference type="InterPro" id="IPR014729">
    <property type="entry name" value="Rossmann-like_a/b/a_fold"/>
</dbReference>
<keyword evidence="8" id="KW-0067">ATP-binding</keyword>
<reference evidence="12 13" key="1">
    <citation type="journal article" date="2015" name="ISME J.">
        <title>Draft Genome Sequence of Streptomyces incarnatus NRRL8089, which Produces the Nucleoside Antibiotic Sinefungin.</title>
        <authorList>
            <person name="Oshima K."/>
            <person name="Hattori M."/>
            <person name="Shimizu H."/>
            <person name="Fukuda K."/>
            <person name="Nemoto M."/>
            <person name="Inagaki K."/>
            <person name="Tamura T."/>
        </authorList>
    </citation>
    <scope>NUCLEOTIDE SEQUENCE [LARGE SCALE GENOMIC DNA]</scope>
    <source>
        <strain evidence="12 13">FACHB-1277</strain>
    </source>
</reference>
<dbReference type="InterPro" id="IPR004821">
    <property type="entry name" value="Cyt_trans-like"/>
</dbReference>
<keyword evidence="9" id="KW-0520">NAD</keyword>
<keyword evidence="13" id="KW-1185">Reference proteome</keyword>
<dbReference type="SUPFAM" id="SSF52374">
    <property type="entry name" value="Nucleotidylyl transferase"/>
    <property type="match status" value="1"/>
</dbReference>
<evidence type="ECO:0000256" key="7">
    <source>
        <dbReference type="ARBA" id="ARBA00022741"/>
    </source>
</evidence>